<dbReference type="OrthoDB" id="9780733at2"/>
<dbReference type="EMBL" id="CP036150">
    <property type="protein sequence ID" value="QEN09956.1"/>
    <property type="molecule type" value="Genomic_DNA"/>
</dbReference>
<dbReference type="KEGG" id="ock:EXM22_16640"/>
<dbReference type="InterPro" id="IPR018389">
    <property type="entry name" value="DctP_fam"/>
</dbReference>
<evidence type="ECO:0000256" key="1">
    <source>
        <dbReference type="ARBA" id="ARBA00022729"/>
    </source>
</evidence>
<evidence type="ECO:0000313" key="2">
    <source>
        <dbReference type="EMBL" id="QEN09956.1"/>
    </source>
</evidence>
<evidence type="ECO:0008006" key="4">
    <source>
        <dbReference type="Google" id="ProtNLM"/>
    </source>
</evidence>
<reference evidence="2 3" key="1">
    <citation type="submission" date="2019-02" db="EMBL/GenBank/DDBJ databases">
        <title>Complete Genome Sequence and Methylome Analysis of free living Spirochaetas.</title>
        <authorList>
            <person name="Fomenkov A."/>
            <person name="Dubinina G."/>
            <person name="Leshcheva N."/>
            <person name="Mikheeva N."/>
            <person name="Grabovich M."/>
            <person name="Vincze T."/>
            <person name="Roberts R.J."/>
        </authorList>
    </citation>
    <scope>NUCLEOTIDE SEQUENCE [LARGE SCALE GENOMIC DNA]</scope>
    <source>
        <strain evidence="2 3">K2</strain>
    </source>
</reference>
<organism evidence="2 3">
    <name type="scientific">Oceanispirochaeta crateris</name>
    <dbReference type="NCBI Taxonomy" id="2518645"/>
    <lineage>
        <taxon>Bacteria</taxon>
        <taxon>Pseudomonadati</taxon>
        <taxon>Spirochaetota</taxon>
        <taxon>Spirochaetia</taxon>
        <taxon>Spirochaetales</taxon>
        <taxon>Spirochaetaceae</taxon>
        <taxon>Oceanispirochaeta</taxon>
    </lineage>
</organism>
<accession>A0A5C1QTQ2</accession>
<keyword evidence="3" id="KW-1185">Reference proteome</keyword>
<name>A0A5C1QTQ2_9SPIO</name>
<dbReference type="PANTHER" id="PTHR33376">
    <property type="match status" value="1"/>
</dbReference>
<dbReference type="InterPro" id="IPR038404">
    <property type="entry name" value="TRAP_DctP_sf"/>
</dbReference>
<keyword evidence="1" id="KW-0732">Signal</keyword>
<dbReference type="GO" id="GO:0055085">
    <property type="term" value="P:transmembrane transport"/>
    <property type="evidence" value="ECO:0007669"/>
    <property type="project" value="InterPro"/>
</dbReference>
<dbReference type="AlphaFoldDB" id="A0A5C1QTQ2"/>
<dbReference type="NCBIfam" id="NF037995">
    <property type="entry name" value="TRAP_S1"/>
    <property type="match status" value="1"/>
</dbReference>
<dbReference type="Gene3D" id="3.40.190.10">
    <property type="entry name" value="Periplasmic binding protein-like II"/>
    <property type="match status" value="1"/>
</dbReference>
<dbReference type="Gene3D" id="3.40.190.170">
    <property type="entry name" value="Bacterial extracellular solute-binding protein, family 7"/>
    <property type="match status" value="1"/>
</dbReference>
<gene>
    <name evidence="2" type="ORF">EXM22_16640</name>
</gene>
<sequence length="312" mass="34248">MQSWASAGDSTYDAAVKLGKLVEEASDGRLIITPYNAGAIIPAGKEFDSVLSGTVEAVHGAPAWTLGYFPGAIFYNNTVGGLTYNQQRMWLNKEGLELARKNYKPLGAHYVGPLTPHNAEVFMHSTKPLDSVEDLKGFKARMGSAALNEIFARMGAAPVFLPGGEVYEATQRGIIDGFEYVTPSVNWGMGFQEVADYVYLSPSRAPTDAQALFVNQKVWDALPKDLQVIVTNATFQIADEYYTEEIVNDAAALIEFENYGSKVRKVPADIEALLFKTADAYYAEQAASDPAYKEIYDSVMAWKKVCSQFNIQ</sequence>
<dbReference type="Pfam" id="PF03480">
    <property type="entry name" value="DctP"/>
    <property type="match status" value="1"/>
</dbReference>
<proteinExistence type="predicted"/>
<dbReference type="PANTHER" id="PTHR33376:SF5">
    <property type="entry name" value="EXTRACYTOPLASMIC SOLUTE RECEPTOR PROTEIN"/>
    <property type="match status" value="1"/>
</dbReference>
<evidence type="ECO:0000313" key="3">
    <source>
        <dbReference type="Proteomes" id="UP000324209"/>
    </source>
</evidence>
<protein>
    <recommendedName>
        <fullName evidence="4">ABC transporter substrate-binding protein</fullName>
    </recommendedName>
</protein>
<dbReference type="Proteomes" id="UP000324209">
    <property type="component" value="Chromosome"/>
</dbReference>